<proteinExistence type="predicted"/>
<dbReference type="WBParaSite" id="GPUH_0002664601-mRNA-1">
    <property type="protein sequence ID" value="GPUH_0002664601-mRNA-1"/>
    <property type="gene ID" value="GPUH_0002664601"/>
</dbReference>
<evidence type="ECO:0000313" key="1">
    <source>
        <dbReference type="WBParaSite" id="GPUH_0002664601-mRNA-1"/>
    </source>
</evidence>
<protein>
    <submittedName>
        <fullName evidence="1">PE family protein</fullName>
    </submittedName>
</protein>
<accession>A0A183F075</accession>
<organism evidence="1">
    <name type="scientific">Gongylonema pulchrum</name>
    <dbReference type="NCBI Taxonomy" id="637853"/>
    <lineage>
        <taxon>Eukaryota</taxon>
        <taxon>Metazoa</taxon>
        <taxon>Ecdysozoa</taxon>
        <taxon>Nematoda</taxon>
        <taxon>Chromadorea</taxon>
        <taxon>Rhabditida</taxon>
        <taxon>Spirurina</taxon>
        <taxon>Spiruromorpha</taxon>
        <taxon>Spiruroidea</taxon>
        <taxon>Gongylonematidae</taxon>
        <taxon>Gongylonema</taxon>
    </lineage>
</organism>
<reference evidence="1" key="1">
    <citation type="submission" date="2016-06" db="UniProtKB">
        <authorList>
            <consortium name="WormBaseParasite"/>
        </authorList>
    </citation>
    <scope>IDENTIFICATION</scope>
</reference>
<sequence>LGIGFGGSGRVGGQVVGFGNGMGADGLGTSLGG</sequence>
<name>A0A183F075_9BILA</name>
<dbReference type="AlphaFoldDB" id="A0A183F075"/>